<evidence type="ECO:0000256" key="9">
    <source>
        <dbReference type="SAM" id="MobiDB-lite"/>
    </source>
</evidence>
<name>A0AAF0E2Q9_9BASI</name>
<dbReference type="Pfam" id="PF04934">
    <property type="entry name" value="Med6"/>
    <property type="match status" value="1"/>
</dbReference>
<evidence type="ECO:0000313" key="11">
    <source>
        <dbReference type="Proteomes" id="UP001214603"/>
    </source>
</evidence>
<evidence type="ECO:0000256" key="8">
    <source>
        <dbReference type="RuleBase" id="RU364143"/>
    </source>
</evidence>
<dbReference type="AlphaFoldDB" id="A0AAF0E2Q9"/>
<dbReference type="EMBL" id="CP119935">
    <property type="protein sequence ID" value="WFD02472.1"/>
    <property type="molecule type" value="Genomic_DNA"/>
</dbReference>
<comment type="subcellular location">
    <subcellularLocation>
        <location evidence="1 8">Nucleus</location>
    </subcellularLocation>
</comment>
<keyword evidence="6 8" id="KW-0539">Nucleus</keyword>
<comment type="subunit">
    <text evidence="8">Component of the Mediator complex.</text>
</comment>
<dbReference type="InterPro" id="IPR007018">
    <property type="entry name" value="Mediator_Med6"/>
</dbReference>
<protein>
    <recommendedName>
        <fullName evidence="3 8">Mediator of RNA polymerase II transcription subunit 6</fullName>
    </recommendedName>
    <alternativeName>
        <fullName evidence="7 8">Mediator complex subunit 6</fullName>
    </alternativeName>
</protein>
<evidence type="ECO:0000256" key="5">
    <source>
        <dbReference type="ARBA" id="ARBA00023163"/>
    </source>
</evidence>
<evidence type="ECO:0000256" key="6">
    <source>
        <dbReference type="ARBA" id="ARBA00023242"/>
    </source>
</evidence>
<feature type="region of interest" description="Disordered" evidence="9">
    <location>
        <begin position="136"/>
        <end position="156"/>
    </location>
</feature>
<evidence type="ECO:0000256" key="1">
    <source>
        <dbReference type="ARBA" id="ARBA00004123"/>
    </source>
</evidence>
<comment type="similarity">
    <text evidence="2 8">Belongs to the Mediator complex subunit 6 family.</text>
</comment>
<dbReference type="PANTHER" id="PTHR13104">
    <property type="entry name" value="MED-6-RELATED"/>
    <property type="match status" value="1"/>
</dbReference>
<accession>A0AAF0E2Q9</accession>
<dbReference type="Proteomes" id="UP001214603">
    <property type="component" value="Chromosome 2"/>
</dbReference>
<organism evidence="10 11">
    <name type="scientific">Malassezia obtusa</name>
    <dbReference type="NCBI Taxonomy" id="76774"/>
    <lineage>
        <taxon>Eukaryota</taxon>
        <taxon>Fungi</taxon>
        <taxon>Dikarya</taxon>
        <taxon>Basidiomycota</taxon>
        <taxon>Ustilaginomycotina</taxon>
        <taxon>Malasseziomycetes</taxon>
        <taxon>Malasseziales</taxon>
        <taxon>Malasseziaceae</taxon>
        <taxon>Malassezia</taxon>
    </lineage>
</organism>
<evidence type="ECO:0000256" key="7">
    <source>
        <dbReference type="ARBA" id="ARBA00031259"/>
    </source>
</evidence>
<reference evidence="10" key="1">
    <citation type="submission" date="2023-03" db="EMBL/GenBank/DDBJ databases">
        <title>Mating type loci evolution in Malassezia.</title>
        <authorList>
            <person name="Coelho M.A."/>
        </authorList>
    </citation>
    <scope>NUCLEOTIDE SEQUENCE</scope>
    <source>
        <strain evidence="10">CBS 7876</strain>
    </source>
</reference>
<feature type="compositionally biased region" description="Basic and acidic residues" evidence="9">
    <location>
        <begin position="145"/>
        <end position="156"/>
    </location>
</feature>
<keyword evidence="4 8" id="KW-0805">Transcription regulation</keyword>
<evidence type="ECO:0000256" key="2">
    <source>
        <dbReference type="ARBA" id="ARBA00007526"/>
    </source>
</evidence>
<dbReference type="InterPro" id="IPR038566">
    <property type="entry name" value="Mediator_Med6_sf"/>
</dbReference>
<sequence>MAAPEAPPFNPLHVQWKNPEMLAFLGAQKGGVTVGSSVLDASNVMEYFSTSPFYDRHSNNEHVRMQSAVLIAQTMAAAPQSGPELMANIARRHQEELKYVRGSHRLLIVQSSLLGLKTTLDLQREHRAAFSPRRGHFGRFLTADQEPKQSKMDEAP</sequence>
<dbReference type="Gene3D" id="3.10.450.580">
    <property type="entry name" value="Mediator complex, subunit Med6"/>
    <property type="match status" value="1"/>
</dbReference>
<keyword evidence="8" id="KW-0010">Activator</keyword>
<keyword evidence="11" id="KW-1185">Reference proteome</keyword>
<evidence type="ECO:0000313" key="10">
    <source>
        <dbReference type="EMBL" id="WFD02472.1"/>
    </source>
</evidence>
<gene>
    <name evidence="8 10" type="primary">MED6</name>
    <name evidence="10" type="ORF">MOBT1_001155</name>
</gene>
<keyword evidence="5 8" id="KW-0804">Transcription</keyword>
<dbReference type="GO" id="GO:0006357">
    <property type="term" value="P:regulation of transcription by RNA polymerase II"/>
    <property type="evidence" value="ECO:0007669"/>
    <property type="project" value="InterPro"/>
</dbReference>
<proteinExistence type="inferred from homology"/>
<evidence type="ECO:0000256" key="4">
    <source>
        <dbReference type="ARBA" id="ARBA00023015"/>
    </source>
</evidence>
<comment type="function">
    <text evidence="8">Component of the Mediator complex, a coactivator involved in the regulated transcription of nearly all RNA polymerase II-dependent genes. Mediator functions as a bridge to convey information from gene-specific regulatory proteins to the basal RNA polymerase II transcription machinery. Mediator is recruited to promoters by direct interactions with regulatory proteins and serves as a scaffold for the assembly of a functional preinitiation complex with RNA polymerase II and the general transcription factors.</text>
</comment>
<dbReference type="GO" id="GO:0016592">
    <property type="term" value="C:mediator complex"/>
    <property type="evidence" value="ECO:0007669"/>
    <property type="project" value="InterPro"/>
</dbReference>
<evidence type="ECO:0000256" key="3">
    <source>
        <dbReference type="ARBA" id="ARBA00020634"/>
    </source>
</evidence>
<dbReference type="GO" id="GO:0003712">
    <property type="term" value="F:transcription coregulator activity"/>
    <property type="evidence" value="ECO:0007669"/>
    <property type="project" value="InterPro"/>
</dbReference>